<keyword evidence="2" id="KW-1185">Reference proteome</keyword>
<comment type="caution">
    <text evidence="1">The sequence shown here is derived from an EMBL/GenBank/DDBJ whole genome shotgun (WGS) entry which is preliminary data.</text>
</comment>
<organism evidence="1 2">
    <name type="scientific">Empedobacter stercoris</name>
    <dbReference type="NCBI Taxonomy" id="1628248"/>
    <lineage>
        <taxon>Bacteria</taxon>
        <taxon>Pseudomonadati</taxon>
        <taxon>Bacteroidota</taxon>
        <taxon>Flavobacteriia</taxon>
        <taxon>Flavobacteriales</taxon>
        <taxon>Weeksellaceae</taxon>
        <taxon>Empedobacter</taxon>
    </lineage>
</organism>
<dbReference type="RefSeq" id="WP_171623713.1">
    <property type="nucleotide sequence ID" value="NZ_CBCRZD010000009.1"/>
</dbReference>
<reference evidence="1 2" key="1">
    <citation type="submission" date="2020-05" db="EMBL/GenBank/DDBJ databases">
        <title>Tigecycline resistant gene in Empedobacter stercoris.</title>
        <authorList>
            <person name="Chen Y."/>
            <person name="Cheng Y."/>
            <person name="Zhou K."/>
        </authorList>
    </citation>
    <scope>NUCLEOTIDE SEQUENCE [LARGE SCALE GENOMIC DNA]</scope>
    <source>
        <strain evidence="1 2">ES202</strain>
    </source>
</reference>
<name>A0ABX1WPH9_9FLAO</name>
<dbReference type="EMBL" id="JABFOQ010000032">
    <property type="protein sequence ID" value="NOJ76424.1"/>
    <property type="molecule type" value="Genomic_DNA"/>
</dbReference>
<evidence type="ECO:0000313" key="2">
    <source>
        <dbReference type="Proteomes" id="UP000580344"/>
    </source>
</evidence>
<gene>
    <name evidence="1" type="ORF">HMH06_11380</name>
</gene>
<proteinExistence type="predicted"/>
<protein>
    <submittedName>
        <fullName evidence="1">Uncharacterized protein</fullName>
    </submittedName>
</protein>
<sequence>MRHNDLEINRLIERLESLGILVEKVESSGFGSMLNFEMTYQLPNEDISQSIHFRRYDIQDVFLHFKNTANQKGKLLFVDL</sequence>
<dbReference type="Proteomes" id="UP000580344">
    <property type="component" value="Unassembled WGS sequence"/>
</dbReference>
<accession>A0ABX1WPH9</accession>
<evidence type="ECO:0000313" key="1">
    <source>
        <dbReference type="EMBL" id="NOJ76424.1"/>
    </source>
</evidence>